<dbReference type="Pfam" id="PF14273">
    <property type="entry name" value="DUF4360"/>
    <property type="match status" value="1"/>
</dbReference>
<proteinExistence type="predicted"/>
<reference evidence="2" key="2">
    <citation type="submission" date="2020-09" db="EMBL/GenBank/DDBJ databases">
        <authorList>
            <person name="Sun Q."/>
            <person name="Ohkuma M."/>
        </authorList>
    </citation>
    <scope>NUCLEOTIDE SEQUENCE</scope>
    <source>
        <strain evidence="2">JCM 3091</strain>
    </source>
</reference>
<name>A0A8J3BK96_9ACTN</name>
<feature type="chain" id="PRO_5035175506" description="DUF4360 domain-containing protein" evidence="1">
    <location>
        <begin position="28"/>
        <end position="207"/>
    </location>
</feature>
<dbReference type="PANTHER" id="PTHR38847:SF1">
    <property type="entry name" value="PSEUDOURIDINE SYNTHASE RSUA_RLUA-LIKE DOMAIN-CONTAINING PROTEIN"/>
    <property type="match status" value="1"/>
</dbReference>
<dbReference type="PANTHER" id="PTHR38847">
    <property type="match status" value="1"/>
</dbReference>
<organism evidence="2 3">
    <name type="scientific">Pilimelia terevasa</name>
    <dbReference type="NCBI Taxonomy" id="53372"/>
    <lineage>
        <taxon>Bacteria</taxon>
        <taxon>Bacillati</taxon>
        <taxon>Actinomycetota</taxon>
        <taxon>Actinomycetes</taxon>
        <taxon>Micromonosporales</taxon>
        <taxon>Micromonosporaceae</taxon>
        <taxon>Pilimelia</taxon>
    </lineage>
</organism>
<gene>
    <name evidence="2" type="ORF">GCM10010124_11390</name>
</gene>
<reference evidence="2" key="1">
    <citation type="journal article" date="2014" name="Int. J. Syst. Evol. Microbiol.">
        <title>Complete genome sequence of Corynebacterium casei LMG S-19264T (=DSM 44701T), isolated from a smear-ripened cheese.</title>
        <authorList>
            <consortium name="US DOE Joint Genome Institute (JGI-PGF)"/>
            <person name="Walter F."/>
            <person name="Albersmeier A."/>
            <person name="Kalinowski J."/>
            <person name="Ruckert C."/>
        </authorList>
    </citation>
    <scope>NUCLEOTIDE SEQUENCE</scope>
    <source>
        <strain evidence="2">JCM 3091</strain>
    </source>
</reference>
<feature type="signal peptide" evidence="1">
    <location>
        <begin position="1"/>
        <end position="27"/>
    </location>
</feature>
<dbReference type="EMBL" id="BMQC01000003">
    <property type="protein sequence ID" value="GGK20506.1"/>
    <property type="molecule type" value="Genomic_DNA"/>
</dbReference>
<dbReference type="AlphaFoldDB" id="A0A8J3BK96"/>
<comment type="caution">
    <text evidence="2">The sequence shown here is derived from an EMBL/GenBank/DDBJ whole genome shotgun (WGS) entry which is preliminary data.</text>
</comment>
<evidence type="ECO:0008006" key="4">
    <source>
        <dbReference type="Google" id="ProtNLM"/>
    </source>
</evidence>
<evidence type="ECO:0000256" key="1">
    <source>
        <dbReference type="SAM" id="SignalP"/>
    </source>
</evidence>
<keyword evidence="1" id="KW-0732">Signal</keyword>
<evidence type="ECO:0000313" key="3">
    <source>
        <dbReference type="Proteomes" id="UP000662200"/>
    </source>
</evidence>
<dbReference type="InterPro" id="IPR025649">
    <property type="entry name" value="DUF4360"/>
</dbReference>
<keyword evidence="3" id="KW-1185">Reference proteome</keyword>
<sequence>MYTGKRWATVALGMAMGVAGVATPATANVVNPEVTMSFEGASGTGCPHDSVTSSLSDGGRAITLMYSRFEATTDRAAEMIKRCTSKLKLHYPDGYTYAVVAVDHRGFHDLPAGAVGQLGAQYYFTGLEGEVAARHRFEGPRSTTFHQRHEVATEVWAPCGADLTFNINTSVAVSRGSGATSRATMAIDSQDGSVSEQLNLKWKRCTS</sequence>
<evidence type="ECO:0000313" key="2">
    <source>
        <dbReference type="EMBL" id="GGK20506.1"/>
    </source>
</evidence>
<dbReference type="Proteomes" id="UP000662200">
    <property type="component" value="Unassembled WGS sequence"/>
</dbReference>
<protein>
    <recommendedName>
        <fullName evidence="4">DUF4360 domain-containing protein</fullName>
    </recommendedName>
</protein>
<accession>A0A8J3BK96</accession>